<dbReference type="PIRSF" id="PIRSF018637">
    <property type="entry name" value="TrmK"/>
    <property type="match status" value="1"/>
</dbReference>
<dbReference type="PANTHER" id="PTHR38451:SF1">
    <property type="entry name" value="TRNA (ADENINE(22)-N(1))-METHYLTRANSFERASE"/>
    <property type="match status" value="1"/>
</dbReference>
<dbReference type="Pfam" id="PF04816">
    <property type="entry name" value="TrmK"/>
    <property type="match status" value="1"/>
</dbReference>
<organism evidence="1 2">
    <name type="scientific">Paenibacillus abyssi</name>
    <dbReference type="NCBI Taxonomy" id="1340531"/>
    <lineage>
        <taxon>Bacteria</taxon>
        <taxon>Bacillati</taxon>
        <taxon>Bacillota</taxon>
        <taxon>Bacilli</taxon>
        <taxon>Bacillales</taxon>
        <taxon>Paenibacillaceae</taxon>
        <taxon>Paenibacillus</taxon>
    </lineage>
</organism>
<accession>A0A917D6C0</accession>
<dbReference type="AlphaFoldDB" id="A0A917D6C0"/>
<name>A0A917D6C0_9BACL</name>
<reference evidence="1" key="2">
    <citation type="submission" date="2020-09" db="EMBL/GenBank/DDBJ databases">
        <authorList>
            <person name="Sun Q."/>
            <person name="Zhou Y."/>
        </authorList>
    </citation>
    <scope>NUCLEOTIDE SEQUENCE</scope>
    <source>
        <strain evidence="1">CGMCC 1.12987</strain>
    </source>
</reference>
<reference evidence="1" key="1">
    <citation type="journal article" date="2014" name="Int. J. Syst. Evol. Microbiol.">
        <title>Complete genome sequence of Corynebacterium casei LMG S-19264T (=DSM 44701T), isolated from a smear-ripened cheese.</title>
        <authorList>
            <consortium name="US DOE Joint Genome Institute (JGI-PGF)"/>
            <person name="Walter F."/>
            <person name="Albersmeier A."/>
            <person name="Kalinowski J."/>
            <person name="Ruckert C."/>
        </authorList>
    </citation>
    <scope>NUCLEOTIDE SEQUENCE</scope>
    <source>
        <strain evidence="1">CGMCC 1.12987</strain>
    </source>
</reference>
<dbReference type="Proteomes" id="UP000644756">
    <property type="component" value="Unassembled WGS sequence"/>
</dbReference>
<dbReference type="SUPFAM" id="SSF53335">
    <property type="entry name" value="S-adenosyl-L-methionine-dependent methyltransferases"/>
    <property type="match status" value="1"/>
</dbReference>
<comment type="caution">
    <text evidence="1">The sequence shown here is derived from an EMBL/GenBank/DDBJ whole genome shotgun (WGS) entry which is preliminary data.</text>
</comment>
<protein>
    <submittedName>
        <fullName evidence="1">SAM-dependent methyltransferase</fullName>
    </submittedName>
</protein>
<dbReference type="Gene3D" id="1.10.287.1890">
    <property type="match status" value="1"/>
</dbReference>
<dbReference type="RefSeq" id="WP_188531806.1">
    <property type="nucleotide sequence ID" value="NZ_BMGR01000009.1"/>
</dbReference>
<keyword evidence="1" id="KW-0808">Transferase</keyword>
<dbReference type="EMBL" id="BMGR01000009">
    <property type="protein sequence ID" value="GGG10533.1"/>
    <property type="molecule type" value="Genomic_DNA"/>
</dbReference>
<dbReference type="InterPro" id="IPR006901">
    <property type="entry name" value="TrmK"/>
</dbReference>
<keyword evidence="1" id="KW-0489">Methyltransferase</keyword>
<dbReference type="Gene3D" id="3.40.50.150">
    <property type="entry name" value="Vaccinia Virus protein VP39"/>
    <property type="match status" value="1"/>
</dbReference>
<keyword evidence="2" id="KW-1185">Reference proteome</keyword>
<dbReference type="GO" id="GO:0160105">
    <property type="term" value="F:tRNA (adenine(22)-N1)-methyltransferase activity"/>
    <property type="evidence" value="ECO:0007669"/>
    <property type="project" value="InterPro"/>
</dbReference>
<dbReference type="InterPro" id="IPR029063">
    <property type="entry name" value="SAM-dependent_MTases_sf"/>
</dbReference>
<gene>
    <name evidence="1" type="ORF">GCM10010916_29260</name>
</gene>
<evidence type="ECO:0000313" key="2">
    <source>
        <dbReference type="Proteomes" id="UP000644756"/>
    </source>
</evidence>
<evidence type="ECO:0000313" key="1">
    <source>
        <dbReference type="EMBL" id="GGG10533.1"/>
    </source>
</evidence>
<dbReference type="PANTHER" id="PTHR38451">
    <property type="entry name" value="TRNA (ADENINE(22)-N(1))-METHYLTRANSFERASE"/>
    <property type="match status" value="1"/>
</dbReference>
<dbReference type="GO" id="GO:0032259">
    <property type="term" value="P:methylation"/>
    <property type="evidence" value="ECO:0007669"/>
    <property type="project" value="UniProtKB-KW"/>
</dbReference>
<proteinExistence type="predicted"/>
<sequence length="257" mass="28740">MLKISKRLMGIFEQIGNGHRVADIGSDHALLPVYLIQSGKSPFVIAGELNPGPLAAARKQVRDAGLSSRIDVREGNGLSVLSAGEVDAITIAGMGGGLIRDILEEGLRQGKLEGVTELVLQPNVGEDLVRRWLVKENWYLTGEQIIEEDGKTYEILHAVRSDRAKELNDELYNPDRIQLNDGGKLSQEWLYTLGPWLVSEPVEVWKKKWESELCKLEKICIKLSESDAAESREKEAAFREEIRQIREVLDCLPTAKR</sequence>